<feature type="region of interest" description="Disordered" evidence="1">
    <location>
        <begin position="167"/>
        <end position="230"/>
    </location>
</feature>
<dbReference type="Proteomes" id="UP000626109">
    <property type="component" value="Unassembled WGS sequence"/>
</dbReference>
<feature type="region of interest" description="Disordered" evidence="1">
    <location>
        <begin position="1"/>
        <end position="149"/>
    </location>
</feature>
<comment type="caution">
    <text evidence="2">The sequence shown here is derived from an EMBL/GenBank/DDBJ whole genome shotgun (WGS) entry which is preliminary data.</text>
</comment>
<proteinExistence type="predicted"/>
<gene>
    <name evidence="2" type="ORF">PGLA2088_LOCUS13892</name>
</gene>
<feature type="compositionally biased region" description="Polar residues" evidence="1">
    <location>
        <begin position="92"/>
        <end position="101"/>
    </location>
</feature>
<dbReference type="EMBL" id="CAJNNW010016813">
    <property type="protein sequence ID" value="CAE8659815.1"/>
    <property type="molecule type" value="Genomic_DNA"/>
</dbReference>
<feature type="compositionally biased region" description="Gly residues" evidence="1">
    <location>
        <begin position="221"/>
        <end position="230"/>
    </location>
</feature>
<protein>
    <submittedName>
        <fullName evidence="2">Uncharacterized protein</fullName>
    </submittedName>
</protein>
<reference evidence="2" key="1">
    <citation type="submission" date="2021-02" db="EMBL/GenBank/DDBJ databases">
        <authorList>
            <person name="Dougan E. K."/>
            <person name="Rhodes N."/>
            <person name="Thang M."/>
            <person name="Chan C."/>
        </authorList>
    </citation>
    <scope>NUCLEOTIDE SEQUENCE</scope>
</reference>
<organism evidence="2 3">
    <name type="scientific">Polarella glacialis</name>
    <name type="common">Dinoflagellate</name>
    <dbReference type="NCBI Taxonomy" id="89957"/>
    <lineage>
        <taxon>Eukaryota</taxon>
        <taxon>Sar</taxon>
        <taxon>Alveolata</taxon>
        <taxon>Dinophyceae</taxon>
        <taxon>Suessiales</taxon>
        <taxon>Suessiaceae</taxon>
        <taxon>Polarella</taxon>
    </lineage>
</organism>
<feature type="compositionally biased region" description="Polar residues" evidence="1">
    <location>
        <begin position="130"/>
        <end position="149"/>
    </location>
</feature>
<dbReference type="AlphaFoldDB" id="A0A813J0A5"/>
<name>A0A813J0A5_POLGL</name>
<feature type="compositionally biased region" description="Polar residues" evidence="1">
    <location>
        <begin position="199"/>
        <end position="212"/>
    </location>
</feature>
<feature type="compositionally biased region" description="Polar residues" evidence="1">
    <location>
        <begin position="167"/>
        <end position="180"/>
    </location>
</feature>
<feature type="non-terminal residue" evidence="2">
    <location>
        <position position="230"/>
    </location>
</feature>
<evidence type="ECO:0000313" key="3">
    <source>
        <dbReference type="Proteomes" id="UP000626109"/>
    </source>
</evidence>
<sequence>ANGQRRPSSAVGAGGEAPHRRTHHGDRVSDPKSRPGSASSGGARFATTMRPVSPPTSARTGAPGHSYPGSDGLRGPSAGRPASPAGLPVQVALSNGGSSRPRTPVVQRRAPQSGGTPGTSGDGKEPSRPESASQNQDGSQRGSNSLTTVISSALDYKRFLDRRKQMIQQQVETAQQSSATRRAGQAENEADAEVARANDASSGHHQQNTLSATAAAATGWSPGGTTGPVK</sequence>
<evidence type="ECO:0000256" key="1">
    <source>
        <dbReference type="SAM" id="MobiDB-lite"/>
    </source>
</evidence>
<evidence type="ECO:0000313" key="2">
    <source>
        <dbReference type="EMBL" id="CAE8659815.1"/>
    </source>
</evidence>
<feature type="non-terminal residue" evidence="2">
    <location>
        <position position="1"/>
    </location>
</feature>
<accession>A0A813J0A5</accession>